<sequence>MRSQSDDSAVPNPDPGDGAPPPVRPPGDVVFSAAMHLRLLLRVDRTQSIRRALQAAVRPGGRVLDAGCGSGLLSLLALAAGASDVVAIDRDNIDLARALARENGVEGRIRFIEADLNTLDAQAVPGTFDSLLAFVYTNHPIVDEPRSRTVASLRRRFGSPSCVTVPNRVRYWAVACEWPQFDAFTELADLRHAVADMEHRYSLKFGPLLEAATGEVFFNGTGPRIHGDRKWMPGSTNGGYRHGRDGGRFLSERTAVAEILYDGGGGFEGLPARVGLTVSSPGTVTAVMWGQELWFDEFLLWSSETFSPAAEAVAARAGERLDLILDDRWRATNLVTLAPAELPRQERE</sequence>
<dbReference type="Gene3D" id="3.40.50.150">
    <property type="entry name" value="Vaccinia Virus protein VP39"/>
    <property type="match status" value="1"/>
</dbReference>
<dbReference type="RefSeq" id="WP_180284347.1">
    <property type="nucleotide sequence ID" value="NZ_JABFDB010000019.1"/>
</dbReference>
<dbReference type="GO" id="GO:0008168">
    <property type="term" value="F:methyltransferase activity"/>
    <property type="evidence" value="ECO:0007669"/>
    <property type="project" value="UniProtKB-KW"/>
</dbReference>
<keyword evidence="3" id="KW-0489">Methyltransferase</keyword>
<organism evidence="3 4">
    <name type="scientific">Azospirillum oleiclasticum</name>
    <dbReference type="NCBI Taxonomy" id="2735135"/>
    <lineage>
        <taxon>Bacteria</taxon>
        <taxon>Pseudomonadati</taxon>
        <taxon>Pseudomonadota</taxon>
        <taxon>Alphaproteobacteria</taxon>
        <taxon>Rhodospirillales</taxon>
        <taxon>Azospirillaceae</taxon>
        <taxon>Azospirillum</taxon>
    </lineage>
</organism>
<comment type="caution">
    <text evidence="3">The sequence shown here is derived from an EMBL/GenBank/DDBJ whole genome shotgun (WGS) entry which is preliminary data.</text>
</comment>
<reference evidence="3 4" key="1">
    <citation type="submission" date="2020-05" db="EMBL/GenBank/DDBJ databases">
        <title>Azospirillum oleiclasticum sp. nov, a nitrogen-fixing and heavy crude oil-emulsifying bacterium isolated from the crude oil of Yumen Oilfield.</title>
        <authorList>
            <person name="Wu D."/>
            <person name="Cai M."/>
            <person name="Zhang X."/>
        </authorList>
    </citation>
    <scope>NUCLEOTIDE SEQUENCE [LARGE SCALE GENOMIC DNA]</scope>
    <source>
        <strain evidence="3 4">ROY-1-1-2</strain>
    </source>
</reference>
<evidence type="ECO:0000313" key="4">
    <source>
        <dbReference type="Proteomes" id="UP000584642"/>
    </source>
</evidence>
<dbReference type="Pfam" id="PF13649">
    <property type="entry name" value="Methyltransf_25"/>
    <property type="match status" value="1"/>
</dbReference>
<dbReference type="PANTHER" id="PTHR11006">
    <property type="entry name" value="PROTEIN ARGININE N-METHYLTRANSFERASE"/>
    <property type="match status" value="1"/>
</dbReference>
<dbReference type="CDD" id="cd02440">
    <property type="entry name" value="AdoMet_MTases"/>
    <property type="match status" value="1"/>
</dbReference>
<dbReference type="SUPFAM" id="SSF53335">
    <property type="entry name" value="S-adenosyl-L-methionine-dependent methyltransferases"/>
    <property type="match status" value="1"/>
</dbReference>
<dbReference type="Proteomes" id="UP000584642">
    <property type="component" value="Unassembled WGS sequence"/>
</dbReference>
<evidence type="ECO:0000259" key="2">
    <source>
        <dbReference type="Pfam" id="PF13649"/>
    </source>
</evidence>
<evidence type="ECO:0000256" key="1">
    <source>
        <dbReference type="SAM" id="MobiDB-lite"/>
    </source>
</evidence>
<name>A0ABX2THE2_9PROT</name>
<dbReference type="InterPro" id="IPR029063">
    <property type="entry name" value="SAM-dependent_MTases_sf"/>
</dbReference>
<dbReference type="InterPro" id="IPR025799">
    <property type="entry name" value="Arg_MeTrfase"/>
</dbReference>
<protein>
    <submittedName>
        <fullName evidence="3">Class I SAM-dependent methyltransferase</fullName>
    </submittedName>
</protein>
<dbReference type="GO" id="GO:0032259">
    <property type="term" value="P:methylation"/>
    <property type="evidence" value="ECO:0007669"/>
    <property type="project" value="UniProtKB-KW"/>
</dbReference>
<feature type="region of interest" description="Disordered" evidence="1">
    <location>
        <begin position="1"/>
        <end position="27"/>
    </location>
</feature>
<keyword evidence="4" id="KW-1185">Reference proteome</keyword>
<feature type="compositionally biased region" description="Pro residues" evidence="1">
    <location>
        <begin position="12"/>
        <end position="25"/>
    </location>
</feature>
<accession>A0ABX2THE2</accession>
<dbReference type="InterPro" id="IPR041698">
    <property type="entry name" value="Methyltransf_25"/>
</dbReference>
<gene>
    <name evidence="3" type="ORF">HND93_22970</name>
</gene>
<evidence type="ECO:0000313" key="3">
    <source>
        <dbReference type="EMBL" id="NYZ22583.1"/>
    </source>
</evidence>
<dbReference type="PANTHER" id="PTHR11006:SF53">
    <property type="entry name" value="PROTEIN ARGININE N-METHYLTRANSFERASE 3"/>
    <property type="match status" value="1"/>
</dbReference>
<proteinExistence type="predicted"/>
<keyword evidence="3" id="KW-0808">Transferase</keyword>
<dbReference type="EMBL" id="JABFDB010000019">
    <property type="protein sequence ID" value="NYZ22583.1"/>
    <property type="molecule type" value="Genomic_DNA"/>
</dbReference>
<feature type="domain" description="Methyltransferase" evidence="2">
    <location>
        <begin position="63"/>
        <end position="155"/>
    </location>
</feature>